<dbReference type="PROSITE" id="PS00092">
    <property type="entry name" value="N6_MTASE"/>
    <property type="match status" value="1"/>
</dbReference>
<dbReference type="STRING" id="1117707.VQ7734_02368"/>
<dbReference type="GO" id="GO:0032259">
    <property type="term" value="P:methylation"/>
    <property type="evidence" value="ECO:0007669"/>
    <property type="project" value="UniProtKB-KW"/>
</dbReference>
<dbReference type="PRINTS" id="PR00508">
    <property type="entry name" value="S21N4MTFRASE"/>
</dbReference>
<evidence type="ECO:0000256" key="1">
    <source>
        <dbReference type="ARBA" id="ARBA00006594"/>
    </source>
</evidence>
<dbReference type="Gene3D" id="3.40.50.150">
    <property type="entry name" value="Vaccinia Virus protein VP39"/>
    <property type="match status" value="1"/>
</dbReference>
<gene>
    <name evidence="6" type="primary">dpnA_1</name>
    <name evidence="6" type="ORF">VQ7734_02368</name>
</gene>
<name>A0A1M7YVA8_9VIBR</name>
<sequence>MSNIQLFNADCRDILKNLPDNSVDLIVIDPPYLLENTKTGGGSKLNNSLQNIFDKLEENNLTNGFDMRILNELVRVNKKINMYLFCNKAQLPMLMSYFVNGKKCSFDLIKYHKTNAAPTFSNKYNSDTEYVLYVRKGGYCKPACYEDASTLYQDAMNTGDKHRWGHPTVKPLPLVERLIRNSSKEGDTVLDCFLGSGTTAVACKKLNRDFIGVESNKKYFDIAINRINTKEKKNGTN</sequence>
<dbReference type="InterPro" id="IPR002052">
    <property type="entry name" value="DNA_methylase_N6_adenine_CS"/>
</dbReference>
<dbReference type="EMBL" id="FRFG01000026">
    <property type="protein sequence ID" value="SHO56599.1"/>
    <property type="molecule type" value="Genomic_DNA"/>
</dbReference>
<dbReference type="InterPro" id="IPR001091">
    <property type="entry name" value="RM_Methyltransferase"/>
</dbReference>
<dbReference type="RefSeq" id="WP_073582700.1">
    <property type="nucleotide sequence ID" value="NZ_AP024897.1"/>
</dbReference>
<evidence type="ECO:0000256" key="2">
    <source>
        <dbReference type="ARBA" id="ARBA00022603"/>
    </source>
</evidence>
<dbReference type="SUPFAM" id="SSF53335">
    <property type="entry name" value="S-adenosyl-L-methionine-dependent methyltransferases"/>
    <property type="match status" value="1"/>
</dbReference>
<dbReference type="InterPro" id="IPR002941">
    <property type="entry name" value="DNA_methylase_N4/N6"/>
</dbReference>
<reference evidence="7" key="1">
    <citation type="submission" date="2016-12" db="EMBL/GenBank/DDBJ databases">
        <authorList>
            <person name="Rodrigo-Torres L."/>
            <person name="Arahal R.D."/>
            <person name="Lucena T."/>
        </authorList>
    </citation>
    <scope>NUCLEOTIDE SEQUENCE [LARGE SCALE GENOMIC DNA]</scope>
</reference>
<organism evidence="6 7">
    <name type="scientific">Vibrio quintilis</name>
    <dbReference type="NCBI Taxonomy" id="1117707"/>
    <lineage>
        <taxon>Bacteria</taxon>
        <taxon>Pseudomonadati</taxon>
        <taxon>Pseudomonadota</taxon>
        <taxon>Gammaproteobacteria</taxon>
        <taxon>Vibrionales</taxon>
        <taxon>Vibrionaceae</taxon>
        <taxon>Vibrio</taxon>
    </lineage>
</organism>
<evidence type="ECO:0000313" key="6">
    <source>
        <dbReference type="EMBL" id="SHO56599.1"/>
    </source>
</evidence>
<evidence type="ECO:0000256" key="4">
    <source>
        <dbReference type="RuleBase" id="RU362026"/>
    </source>
</evidence>
<keyword evidence="2 6" id="KW-0489">Methyltransferase</keyword>
<dbReference type="Proteomes" id="UP000184600">
    <property type="component" value="Unassembled WGS sequence"/>
</dbReference>
<feature type="domain" description="DNA methylase N-4/N-6" evidence="5">
    <location>
        <begin position="23"/>
        <end position="224"/>
    </location>
</feature>
<dbReference type="GO" id="GO:0008170">
    <property type="term" value="F:N-methyltransferase activity"/>
    <property type="evidence" value="ECO:0007669"/>
    <property type="project" value="InterPro"/>
</dbReference>
<evidence type="ECO:0000259" key="5">
    <source>
        <dbReference type="Pfam" id="PF01555"/>
    </source>
</evidence>
<proteinExistence type="inferred from homology"/>
<dbReference type="Pfam" id="PF01555">
    <property type="entry name" value="N6_N4_Mtase"/>
    <property type="match status" value="1"/>
</dbReference>
<keyword evidence="7" id="KW-1185">Reference proteome</keyword>
<protein>
    <recommendedName>
        <fullName evidence="4">Methyltransferase</fullName>
        <ecNumber evidence="4">2.1.1.-</ecNumber>
    </recommendedName>
</protein>
<evidence type="ECO:0000256" key="3">
    <source>
        <dbReference type="ARBA" id="ARBA00022679"/>
    </source>
</evidence>
<dbReference type="AlphaFoldDB" id="A0A1M7YVA8"/>
<evidence type="ECO:0000313" key="7">
    <source>
        <dbReference type="Proteomes" id="UP000184600"/>
    </source>
</evidence>
<comment type="similarity">
    <text evidence="1 4">Belongs to the N(4)/N(6)-methyltransferase family.</text>
</comment>
<keyword evidence="3 6" id="KW-0808">Transferase</keyword>
<dbReference type="OrthoDB" id="9816043at2"/>
<accession>A0A1M7YVA8</accession>
<dbReference type="InterPro" id="IPR029063">
    <property type="entry name" value="SAM-dependent_MTases_sf"/>
</dbReference>
<dbReference type="GO" id="GO:0003677">
    <property type="term" value="F:DNA binding"/>
    <property type="evidence" value="ECO:0007669"/>
    <property type="project" value="InterPro"/>
</dbReference>
<dbReference type="EC" id="2.1.1.-" evidence="4"/>